<dbReference type="Gene3D" id="2.30.30.140">
    <property type="match status" value="1"/>
</dbReference>
<dbReference type="SUPFAM" id="SSF63748">
    <property type="entry name" value="Tudor/PWWP/MBT"/>
    <property type="match status" value="1"/>
</dbReference>
<dbReference type="OrthoDB" id="62853at2759"/>
<name>A0A1Y1VH97_9FUNG</name>
<feature type="non-terminal residue" evidence="3">
    <location>
        <position position="279"/>
    </location>
</feature>
<dbReference type="CDD" id="cd05162">
    <property type="entry name" value="PWWP"/>
    <property type="match status" value="1"/>
</dbReference>
<dbReference type="EMBL" id="MCFH01000008">
    <property type="protein sequence ID" value="ORX56096.1"/>
    <property type="molecule type" value="Genomic_DNA"/>
</dbReference>
<organism evidence="3 4">
    <name type="scientific">Piromyces finnis</name>
    <dbReference type="NCBI Taxonomy" id="1754191"/>
    <lineage>
        <taxon>Eukaryota</taxon>
        <taxon>Fungi</taxon>
        <taxon>Fungi incertae sedis</taxon>
        <taxon>Chytridiomycota</taxon>
        <taxon>Chytridiomycota incertae sedis</taxon>
        <taxon>Neocallimastigomycetes</taxon>
        <taxon>Neocallimastigales</taxon>
        <taxon>Neocallimastigaceae</taxon>
        <taxon>Piromyces</taxon>
    </lineage>
</organism>
<dbReference type="Pfam" id="PF00855">
    <property type="entry name" value="PWWP"/>
    <property type="match status" value="1"/>
</dbReference>
<comment type="caution">
    <text evidence="3">The sequence shown here is derived from an EMBL/GenBank/DDBJ whole genome shotgun (WGS) entry which is preliminary data.</text>
</comment>
<feature type="domain" description="PWWP" evidence="2">
    <location>
        <begin position="68"/>
        <end position="154"/>
    </location>
</feature>
<dbReference type="InterPro" id="IPR000313">
    <property type="entry name" value="PWWP_dom"/>
</dbReference>
<dbReference type="AlphaFoldDB" id="A0A1Y1VH97"/>
<evidence type="ECO:0000256" key="1">
    <source>
        <dbReference type="SAM" id="MobiDB-lite"/>
    </source>
</evidence>
<reference evidence="3 4" key="1">
    <citation type="submission" date="2016-08" db="EMBL/GenBank/DDBJ databases">
        <title>Genomes of anaerobic fungi encode conserved fungal cellulosomes for biomass hydrolysis.</title>
        <authorList>
            <consortium name="DOE Joint Genome Institute"/>
            <person name="Haitjema C.H."/>
            <person name="Gilmore S.P."/>
            <person name="Henske J.K."/>
            <person name="Solomon K.V."/>
            <person name="De Groot R."/>
            <person name="Kuo A."/>
            <person name="Mondo S.J."/>
            <person name="Salamov A.A."/>
            <person name="Labutti K."/>
            <person name="Zhao Z."/>
            <person name="Chiniquy J."/>
            <person name="Barry K."/>
            <person name="Brewer H.M."/>
            <person name="Purvine S.O."/>
            <person name="Wright A.T."/>
            <person name="Boxma B."/>
            <person name="Van Alen T."/>
            <person name="Hackstein J.H."/>
            <person name="Baker S.E."/>
            <person name="Grigoriev I.V."/>
            <person name="O'Malley M.A."/>
        </authorList>
    </citation>
    <scope>NUCLEOTIDE SEQUENCE [LARGE SCALE GENOMIC DNA]</scope>
    <source>
        <strain evidence="4">finn</strain>
    </source>
</reference>
<dbReference type="Proteomes" id="UP000193719">
    <property type="component" value="Unassembled WGS sequence"/>
</dbReference>
<evidence type="ECO:0000259" key="2">
    <source>
        <dbReference type="Pfam" id="PF00855"/>
    </source>
</evidence>
<gene>
    <name evidence="3" type="ORF">BCR36DRAFT_410129</name>
</gene>
<reference evidence="3 4" key="2">
    <citation type="submission" date="2016-08" db="EMBL/GenBank/DDBJ databases">
        <title>Pervasive Adenine N6-methylation of Active Genes in Fungi.</title>
        <authorList>
            <consortium name="DOE Joint Genome Institute"/>
            <person name="Mondo S.J."/>
            <person name="Dannebaum R.O."/>
            <person name="Kuo R.C."/>
            <person name="Labutti K."/>
            <person name="Haridas S."/>
            <person name="Kuo A."/>
            <person name="Salamov A."/>
            <person name="Ahrendt S.R."/>
            <person name="Lipzen A."/>
            <person name="Sullivan W."/>
            <person name="Andreopoulos W.B."/>
            <person name="Clum A."/>
            <person name="Lindquist E."/>
            <person name="Daum C."/>
            <person name="Ramamoorthy G.K."/>
            <person name="Gryganskyi A."/>
            <person name="Culley D."/>
            <person name="Magnuson J.K."/>
            <person name="James T.Y."/>
            <person name="O'Malley M.A."/>
            <person name="Stajich J.E."/>
            <person name="Spatafora J.W."/>
            <person name="Visel A."/>
            <person name="Grigoriev I.V."/>
        </authorList>
    </citation>
    <scope>NUCLEOTIDE SEQUENCE [LARGE SCALE GENOMIC DNA]</scope>
    <source>
        <strain evidence="4">finn</strain>
    </source>
</reference>
<evidence type="ECO:0000313" key="4">
    <source>
        <dbReference type="Proteomes" id="UP000193719"/>
    </source>
</evidence>
<accession>A0A1Y1VH97</accession>
<feature type="region of interest" description="Disordered" evidence="1">
    <location>
        <begin position="1"/>
        <end position="23"/>
    </location>
</feature>
<evidence type="ECO:0000313" key="3">
    <source>
        <dbReference type="EMBL" id="ORX56096.1"/>
    </source>
</evidence>
<keyword evidence="4" id="KW-1185">Reference proteome</keyword>
<proteinExistence type="predicted"/>
<sequence length="279" mass="32571">MKKPIIFKEKDDKNNEKAKKIPKTKTKDKNDYLNIPLKLPQPSILLQLPLTGDVHNLFWVLPYSNTNKLKITVHWPGVIVDEIDLMNRNIAIPKKPEIKKNSNISFILVQLFGIYKLAWIISSSKYILPFDRYLVQRCARSRSKLFKKAVDQAICYRKYKILPKEMFQKNHYLRISDNLSWLEENNNNSSSSTFSSTLLNQKQLYSSIRQTFNNTNLENNFNNNNSNNNSNNNNINNNIINNNNINSITNNSYYPNNNPNNNLYFTNNNIKDLSSTFIN</sequence>
<protein>
    <recommendedName>
        <fullName evidence="2">PWWP domain-containing protein</fullName>
    </recommendedName>
</protein>